<keyword evidence="2" id="KW-1185">Reference proteome</keyword>
<evidence type="ECO:0000313" key="1">
    <source>
        <dbReference type="EMBL" id="ROW06749.1"/>
    </source>
</evidence>
<name>A0A423WTS8_9PEZI</name>
<accession>A0A423WTS8</accession>
<dbReference type="EMBL" id="LKEA01000009">
    <property type="protein sequence ID" value="ROW06749.1"/>
    <property type="molecule type" value="Genomic_DNA"/>
</dbReference>
<evidence type="ECO:0000313" key="2">
    <source>
        <dbReference type="Proteomes" id="UP000283895"/>
    </source>
</evidence>
<reference evidence="1 2" key="1">
    <citation type="submission" date="2015-09" db="EMBL/GenBank/DDBJ databases">
        <title>Host preference determinants of Valsa canker pathogens revealed by comparative genomics.</title>
        <authorList>
            <person name="Yin Z."/>
            <person name="Huang L."/>
        </authorList>
    </citation>
    <scope>NUCLEOTIDE SEQUENCE [LARGE SCALE GENOMIC DNA]</scope>
    <source>
        <strain evidence="1 2">03-1</strain>
    </source>
</reference>
<dbReference type="AlphaFoldDB" id="A0A423WTS8"/>
<comment type="caution">
    <text evidence="1">The sequence shown here is derived from an EMBL/GenBank/DDBJ whole genome shotgun (WGS) entry which is preliminary data.</text>
</comment>
<proteinExistence type="predicted"/>
<sequence length="68" mass="7692">MFNIFALGINVAIWYISKLGCCQFRIFSFDIAPSHKGSVASPRAGFFARYDVFEVDLIGPMDWAELQI</sequence>
<organism evidence="1 2">
    <name type="scientific">Cytospora schulzeri</name>
    <dbReference type="NCBI Taxonomy" id="448051"/>
    <lineage>
        <taxon>Eukaryota</taxon>
        <taxon>Fungi</taxon>
        <taxon>Dikarya</taxon>
        <taxon>Ascomycota</taxon>
        <taxon>Pezizomycotina</taxon>
        <taxon>Sordariomycetes</taxon>
        <taxon>Sordariomycetidae</taxon>
        <taxon>Diaporthales</taxon>
        <taxon>Cytosporaceae</taxon>
        <taxon>Cytospora</taxon>
    </lineage>
</organism>
<protein>
    <submittedName>
        <fullName evidence="1">Uncharacterized protein</fullName>
    </submittedName>
</protein>
<gene>
    <name evidence="1" type="ORF">VMCG_03961</name>
</gene>
<dbReference type="Proteomes" id="UP000283895">
    <property type="component" value="Unassembled WGS sequence"/>
</dbReference>